<dbReference type="EMBL" id="CAEZSV010000023">
    <property type="protein sequence ID" value="CAB4547562.1"/>
    <property type="molecule type" value="Genomic_DNA"/>
</dbReference>
<dbReference type="PANTHER" id="PTHR36933:SF1">
    <property type="entry name" value="SLL0788 PROTEIN"/>
    <property type="match status" value="1"/>
</dbReference>
<protein>
    <submittedName>
        <fullName evidence="2">Unannotated protein</fullName>
    </submittedName>
</protein>
<dbReference type="InterPro" id="IPR012347">
    <property type="entry name" value="Ferritin-like"/>
</dbReference>
<dbReference type="PROSITE" id="PS51257">
    <property type="entry name" value="PROKAR_LIPOPROTEIN"/>
    <property type="match status" value="1"/>
</dbReference>
<feature type="domain" description="DUF305" evidence="1">
    <location>
        <begin position="41"/>
        <end position="188"/>
    </location>
</feature>
<organism evidence="2">
    <name type="scientific">freshwater metagenome</name>
    <dbReference type="NCBI Taxonomy" id="449393"/>
    <lineage>
        <taxon>unclassified sequences</taxon>
        <taxon>metagenomes</taxon>
        <taxon>ecological metagenomes</taxon>
    </lineage>
</organism>
<evidence type="ECO:0000313" key="2">
    <source>
        <dbReference type="EMBL" id="CAB4547562.1"/>
    </source>
</evidence>
<name>A0A6J6C8C4_9ZZZZ</name>
<reference evidence="2" key="1">
    <citation type="submission" date="2020-05" db="EMBL/GenBank/DDBJ databases">
        <authorList>
            <person name="Chiriac C."/>
            <person name="Salcher M."/>
            <person name="Ghai R."/>
            <person name="Kavagutti S V."/>
        </authorList>
    </citation>
    <scope>NUCLEOTIDE SEQUENCE</scope>
</reference>
<evidence type="ECO:0000259" key="1">
    <source>
        <dbReference type="Pfam" id="PF03713"/>
    </source>
</evidence>
<dbReference type="InterPro" id="IPR005183">
    <property type="entry name" value="DUF305_CopM-like"/>
</dbReference>
<dbReference type="AlphaFoldDB" id="A0A6J6C8C4"/>
<proteinExistence type="predicted"/>
<gene>
    <name evidence="2" type="ORF">UFOPK1506_00221</name>
</gene>
<dbReference type="Pfam" id="PF03713">
    <property type="entry name" value="DUF305"/>
    <property type="match status" value="1"/>
</dbReference>
<accession>A0A6J6C8C4</accession>
<dbReference type="Gene3D" id="1.20.1260.10">
    <property type="match status" value="1"/>
</dbReference>
<dbReference type="PANTHER" id="PTHR36933">
    <property type="entry name" value="SLL0788 PROTEIN"/>
    <property type="match status" value="1"/>
</dbReference>
<sequence length="192" mass="21184">MKKISQQMRTVFALLALPFALTLLVSCASDSDNAAKFSNADRMFADMMIPHHEQAIQMSDLAIEISENPDIVALARKIKSAQAPEIEQMKSWEDNGDPSHMGHDMMEDLDEAGNGMMGMLDEGEISELERAQGVEFDRLFLKGMIVHHEGAIDMAEMVVDSDNEEAAALGKAIIESQRAEIEEMKTLLATIS</sequence>